<name>A0A432XNS6_9GAMM</name>
<dbReference type="Pfam" id="PF11137">
    <property type="entry name" value="DUF2909"/>
    <property type="match status" value="1"/>
</dbReference>
<evidence type="ECO:0000313" key="2">
    <source>
        <dbReference type="EMBL" id="RUO50332.1"/>
    </source>
</evidence>
<accession>A0A432XNS6</accession>
<dbReference type="RefSeq" id="WP_126833214.1">
    <property type="nucleotide sequence ID" value="NZ_JBLXIO010000011.1"/>
</dbReference>
<reference evidence="3" key="1">
    <citation type="journal article" date="2018" name="Front. Microbiol.">
        <title>Genome-Based Analysis Reveals the Taxonomy and Diversity of the Family Idiomarinaceae.</title>
        <authorList>
            <person name="Liu Y."/>
            <person name="Lai Q."/>
            <person name="Shao Z."/>
        </authorList>
    </citation>
    <scope>NUCLEOTIDE SEQUENCE [LARGE SCALE GENOMIC DNA]</scope>
    <source>
        <strain evidence="3">SW15</strain>
    </source>
</reference>
<keyword evidence="1" id="KW-1133">Transmembrane helix</keyword>
<evidence type="ECO:0000256" key="1">
    <source>
        <dbReference type="SAM" id="Phobius"/>
    </source>
</evidence>
<keyword evidence="3" id="KW-1185">Reference proteome</keyword>
<organism evidence="2 3">
    <name type="scientific">Pseudidiomarina aquimaris</name>
    <dbReference type="NCBI Taxonomy" id="641841"/>
    <lineage>
        <taxon>Bacteria</taxon>
        <taxon>Pseudomonadati</taxon>
        <taxon>Pseudomonadota</taxon>
        <taxon>Gammaproteobacteria</taxon>
        <taxon>Alteromonadales</taxon>
        <taxon>Idiomarinaceae</taxon>
        <taxon>Pseudidiomarina</taxon>
    </lineage>
</organism>
<dbReference type="AlphaFoldDB" id="A0A432XNS6"/>
<feature type="transmembrane region" description="Helical" evidence="1">
    <location>
        <begin position="45"/>
        <end position="64"/>
    </location>
</feature>
<evidence type="ECO:0000313" key="3">
    <source>
        <dbReference type="Proteomes" id="UP000286678"/>
    </source>
</evidence>
<dbReference type="InterPro" id="IPR021313">
    <property type="entry name" value="DUF2909"/>
</dbReference>
<gene>
    <name evidence="2" type="ORF">CWE21_04255</name>
</gene>
<proteinExistence type="predicted"/>
<keyword evidence="1" id="KW-0472">Membrane</keyword>
<dbReference type="EMBL" id="PIPT01000002">
    <property type="protein sequence ID" value="RUO50332.1"/>
    <property type="molecule type" value="Genomic_DNA"/>
</dbReference>
<comment type="caution">
    <text evidence="2">The sequence shown here is derived from an EMBL/GenBank/DDBJ whole genome shotgun (WGS) entry which is preliminary data.</text>
</comment>
<dbReference type="Proteomes" id="UP000286678">
    <property type="component" value="Unassembled WGS sequence"/>
</dbReference>
<keyword evidence="1" id="KW-0812">Transmembrane</keyword>
<protein>
    <submittedName>
        <fullName evidence="2">DUF2909 domain-containing protein</fullName>
    </submittedName>
</protein>
<feature type="transmembrane region" description="Helical" evidence="1">
    <location>
        <begin position="6"/>
        <end position="25"/>
    </location>
</feature>
<sequence length="71" mass="7910">MVVTAKIILVLLMLFMVFNLMRALLAMLRDDPNKPSMTRYLGRRVGASALAILIIVILLATGLLDPNPRPY</sequence>